<reference evidence="2 3" key="1">
    <citation type="journal article" date="2008" name="Nature">
        <title>The genome of the model beetle and pest Tribolium castaneum.</title>
        <authorList>
            <consortium name="Tribolium Genome Sequencing Consortium"/>
            <person name="Richards S."/>
            <person name="Gibbs R.A."/>
            <person name="Weinstock G.M."/>
            <person name="Brown S.J."/>
            <person name="Denell R."/>
            <person name="Beeman R.W."/>
            <person name="Gibbs R."/>
            <person name="Beeman R.W."/>
            <person name="Brown S.J."/>
            <person name="Bucher G."/>
            <person name="Friedrich M."/>
            <person name="Grimmelikhuijzen C.J."/>
            <person name="Klingler M."/>
            <person name="Lorenzen M."/>
            <person name="Richards S."/>
            <person name="Roth S."/>
            <person name="Schroder R."/>
            <person name="Tautz D."/>
            <person name="Zdobnov E.M."/>
            <person name="Muzny D."/>
            <person name="Gibbs R.A."/>
            <person name="Weinstock G.M."/>
            <person name="Attaway T."/>
            <person name="Bell S."/>
            <person name="Buhay C.J."/>
            <person name="Chandrabose M.N."/>
            <person name="Chavez D."/>
            <person name="Clerk-Blankenburg K.P."/>
            <person name="Cree A."/>
            <person name="Dao M."/>
            <person name="Davis C."/>
            <person name="Chacko J."/>
            <person name="Dinh H."/>
            <person name="Dugan-Rocha S."/>
            <person name="Fowler G."/>
            <person name="Garner T.T."/>
            <person name="Garnes J."/>
            <person name="Gnirke A."/>
            <person name="Hawes A."/>
            <person name="Hernandez J."/>
            <person name="Hines S."/>
            <person name="Holder M."/>
            <person name="Hume J."/>
            <person name="Jhangiani S.N."/>
            <person name="Joshi V."/>
            <person name="Khan Z.M."/>
            <person name="Jackson L."/>
            <person name="Kovar C."/>
            <person name="Kowis A."/>
            <person name="Lee S."/>
            <person name="Lewis L.R."/>
            <person name="Margolis J."/>
            <person name="Morgan M."/>
            <person name="Nazareth L.V."/>
            <person name="Nguyen N."/>
            <person name="Okwuonu G."/>
            <person name="Parker D."/>
            <person name="Richards S."/>
            <person name="Ruiz S.J."/>
            <person name="Santibanez J."/>
            <person name="Savard J."/>
            <person name="Scherer S.E."/>
            <person name="Schneider B."/>
            <person name="Sodergren E."/>
            <person name="Tautz D."/>
            <person name="Vattahil S."/>
            <person name="Villasana D."/>
            <person name="White C.S."/>
            <person name="Wright R."/>
            <person name="Park Y."/>
            <person name="Beeman R.W."/>
            <person name="Lord J."/>
            <person name="Oppert B."/>
            <person name="Lorenzen M."/>
            <person name="Brown S."/>
            <person name="Wang L."/>
            <person name="Savard J."/>
            <person name="Tautz D."/>
            <person name="Richards S."/>
            <person name="Weinstock G."/>
            <person name="Gibbs R.A."/>
            <person name="Liu Y."/>
            <person name="Worley K."/>
            <person name="Weinstock G."/>
            <person name="Elsik C.G."/>
            <person name="Reese J.T."/>
            <person name="Elhaik E."/>
            <person name="Landan G."/>
            <person name="Graur D."/>
            <person name="Arensburger P."/>
            <person name="Atkinson P."/>
            <person name="Beeman R.W."/>
            <person name="Beidler J."/>
            <person name="Brown S.J."/>
            <person name="Demuth J.P."/>
            <person name="Drury D.W."/>
            <person name="Du Y.Z."/>
            <person name="Fujiwara H."/>
            <person name="Lorenzen M."/>
            <person name="Maselli V."/>
            <person name="Osanai M."/>
            <person name="Park Y."/>
            <person name="Robertson H.M."/>
            <person name="Tu Z."/>
            <person name="Wang J.J."/>
            <person name="Wang S."/>
            <person name="Richards S."/>
            <person name="Song H."/>
            <person name="Zhang L."/>
            <person name="Sodergren E."/>
            <person name="Werner D."/>
            <person name="Stanke M."/>
            <person name="Morgenstern B."/>
            <person name="Solovyev V."/>
            <person name="Kosarev P."/>
            <person name="Brown G."/>
            <person name="Chen H.C."/>
            <person name="Ermolaeva O."/>
            <person name="Hlavina W."/>
            <person name="Kapustin Y."/>
            <person name="Kiryutin B."/>
            <person name="Kitts P."/>
            <person name="Maglott D."/>
            <person name="Pruitt K."/>
            <person name="Sapojnikov V."/>
            <person name="Souvorov A."/>
            <person name="Mackey A.J."/>
            <person name="Waterhouse R.M."/>
            <person name="Wyder S."/>
            <person name="Zdobnov E.M."/>
            <person name="Zdobnov E.M."/>
            <person name="Wyder S."/>
            <person name="Kriventseva E.V."/>
            <person name="Kadowaki T."/>
            <person name="Bork P."/>
            <person name="Aranda M."/>
            <person name="Bao R."/>
            <person name="Beermann A."/>
            <person name="Berns N."/>
            <person name="Bolognesi R."/>
            <person name="Bonneton F."/>
            <person name="Bopp D."/>
            <person name="Brown S.J."/>
            <person name="Bucher G."/>
            <person name="Butts T."/>
            <person name="Chaumot A."/>
            <person name="Denell R.E."/>
            <person name="Ferrier D.E."/>
            <person name="Friedrich M."/>
            <person name="Gordon C.M."/>
            <person name="Jindra M."/>
            <person name="Klingler M."/>
            <person name="Lan Q."/>
            <person name="Lattorff H.M."/>
            <person name="Laudet V."/>
            <person name="von Levetsow C."/>
            <person name="Liu Z."/>
            <person name="Lutz R."/>
            <person name="Lynch J.A."/>
            <person name="da Fonseca R.N."/>
            <person name="Posnien N."/>
            <person name="Reuter R."/>
            <person name="Roth S."/>
            <person name="Savard J."/>
            <person name="Schinko J.B."/>
            <person name="Schmitt C."/>
            <person name="Schoppmeier M."/>
            <person name="Schroder R."/>
            <person name="Shippy T.D."/>
            <person name="Simonnet F."/>
            <person name="Marques-Souza H."/>
            <person name="Tautz D."/>
            <person name="Tomoyasu Y."/>
            <person name="Trauner J."/>
            <person name="Van der Zee M."/>
            <person name="Vervoort M."/>
            <person name="Wittkopp N."/>
            <person name="Wimmer E.A."/>
            <person name="Yang X."/>
            <person name="Jones A.K."/>
            <person name="Sattelle D.B."/>
            <person name="Ebert P.R."/>
            <person name="Nelson D."/>
            <person name="Scott J.G."/>
            <person name="Beeman R.W."/>
            <person name="Muthukrishnan S."/>
            <person name="Kramer K.J."/>
            <person name="Arakane Y."/>
            <person name="Beeman R.W."/>
            <person name="Zhu Q."/>
            <person name="Hogenkamp D."/>
            <person name="Dixit R."/>
            <person name="Oppert B."/>
            <person name="Jiang H."/>
            <person name="Zou Z."/>
            <person name="Marshall J."/>
            <person name="Elpidina E."/>
            <person name="Vinokurov K."/>
            <person name="Oppert C."/>
            <person name="Zou Z."/>
            <person name="Evans J."/>
            <person name="Lu Z."/>
            <person name="Zhao P."/>
            <person name="Sumathipala N."/>
            <person name="Altincicek B."/>
            <person name="Vilcinskas A."/>
            <person name="Williams M."/>
            <person name="Hultmark D."/>
            <person name="Hetru C."/>
            <person name="Jiang H."/>
            <person name="Grimmelikhuijzen C.J."/>
            <person name="Hauser F."/>
            <person name="Cazzamali G."/>
            <person name="Williamson M."/>
            <person name="Park Y."/>
            <person name="Li B."/>
            <person name="Tanaka Y."/>
            <person name="Predel R."/>
            <person name="Neupert S."/>
            <person name="Schachtner J."/>
            <person name="Verleyen P."/>
            <person name="Raible F."/>
            <person name="Bork P."/>
            <person name="Friedrich M."/>
            <person name="Walden K.K."/>
            <person name="Robertson H.M."/>
            <person name="Angeli S."/>
            <person name="Foret S."/>
            <person name="Bucher G."/>
            <person name="Schuetz S."/>
            <person name="Maleszka R."/>
            <person name="Wimmer E.A."/>
            <person name="Beeman R.W."/>
            <person name="Lorenzen M."/>
            <person name="Tomoyasu Y."/>
            <person name="Miller S.C."/>
            <person name="Grossmann D."/>
            <person name="Bucher G."/>
        </authorList>
    </citation>
    <scope>NUCLEOTIDE SEQUENCE [LARGE SCALE GENOMIC DNA]</scope>
    <source>
        <strain evidence="2 3">Georgia GA2</strain>
    </source>
</reference>
<name>D6W9D2_TRICA</name>
<feature type="region of interest" description="Disordered" evidence="1">
    <location>
        <begin position="447"/>
        <end position="499"/>
    </location>
</feature>
<dbReference type="InterPro" id="IPR032707">
    <property type="entry name" value="MYCBPAP"/>
</dbReference>
<dbReference type="eggNOG" id="ENOG502QT8X">
    <property type="taxonomic scope" value="Eukaryota"/>
</dbReference>
<dbReference type="PANTHER" id="PTHR48421">
    <property type="entry name" value="MYCBP-ASSOCIATED PROTEIN"/>
    <property type="match status" value="1"/>
</dbReference>
<evidence type="ECO:0000256" key="1">
    <source>
        <dbReference type="SAM" id="MobiDB-lite"/>
    </source>
</evidence>
<dbReference type="HOGENOM" id="CLU_353149_0_0_1"/>
<feature type="compositionally biased region" description="Basic and acidic residues" evidence="1">
    <location>
        <begin position="459"/>
        <end position="482"/>
    </location>
</feature>
<feature type="compositionally biased region" description="Basic residues" evidence="1">
    <location>
        <begin position="448"/>
        <end position="458"/>
    </location>
</feature>
<accession>D6W9D2</accession>
<evidence type="ECO:0000313" key="3">
    <source>
        <dbReference type="Proteomes" id="UP000007266"/>
    </source>
</evidence>
<evidence type="ECO:0000313" key="2">
    <source>
        <dbReference type="EMBL" id="EEZ98178.2"/>
    </source>
</evidence>
<protein>
    <submittedName>
        <fullName evidence="2">Uncharacterized protein</fullName>
    </submittedName>
</protein>
<dbReference type="PANTHER" id="PTHR48421:SF1">
    <property type="entry name" value="MYCBP-ASSOCIATED PROTEIN"/>
    <property type="match status" value="1"/>
</dbReference>
<dbReference type="STRING" id="7070.D6W9D2"/>
<dbReference type="AlphaFoldDB" id="D6W9D2"/>
<dbReference type="Proteomes" id="UP000007266">
    <property type="component" value="Linkage group 2"/>
</dbReference>
<organism evidence="2 3">
    <name type="scientific">Tribolium castaneum</name>
    <name type="common">Red flour beetle</name>
    <dbReference type="NCBI Taxonomy" id="7070"/>
    <lineage>
        <taxon>Eukaryota</taxon>
        <taxon>Metazoa</taxon>
        <taxon>Ecdysozoa</taxon>
        <taxon>Arthropoda</taxon>
        <taxon>Hexapoda</taxon>
        <taxon>Insecta</taxon>
        <taxon>Pterygota</taxon>
        <taxon>Neoptera</taxon>
        <taxon>Endopterygota</taxon>
        <taxon>Coleoptera</taxon>
        <taxon>Polyphaga</taxon>
        <taxon>Cucujiformia</taxon>
        <taxon>Tenebrionidae</taxon>
        <taxon>Tenebrionidae incertae sedis</taxon>
        <taxon>Tribolium</taxon>
    </lineage>
</organism>
<dbReference type="EMBL" id="KQ971312">
    <property type="protein sequence ID" value="EEZ98178.2"/>
    <property type="molecule type" value="Genomic_DNA"/>
</dbReference>
<feature type="compositionally biased region" description="Basic residues" evidence="1">
    <location>
        <begin position="483"/>
        <end position="496"/>
    </location>
</feature>
<dbReference type="GO" id="GO:0005730">
    <property type="term" value="C:nucleolus"/>
    <property type="evidence" value="ECO:0000318"/>
    <property type="project" value="GO_Central"/>
</dbReference>
<feature type="compositionally biased region" description="Basic residues" evidence="1">
    <location>
        <begin position="275"/>
        <end position="284"/>
    </location>
</feature>
<dbReference type="Pfam" id="PF14646">
    <property type="entry name" value="MYCBPAP"/>
    <property type="match status" value="1"/>
</dbReference>
<feature type="region of interest" description="Disordered" evidence="1">
    <location>
        <begin position="268"/>
        <end position="311"/>
    </location>
</feature>
<gene>
    <name evidence="2" type="primary">AUGUSTUS-3.0.2_00607</name>
    <name evidence="2" type="ORF">TcasGA2_TC000607</name>
</gene>
<keyword evidence="3" id="KW-1185">Reference proteome</keyword>
<dbReference type="GO" id="GO:0005654">
    <property type="term" value="C:nucleoplasm"/>
    <property type="evidence" value="ECO:0000318"/>
    <property type="project" value="GO_Central"/>
</dbReference>
<sequence length="592" mass="69456">MGVANETKRLDLKINGLDVGQEHDTRKIWLNFEFDISGDEAVSQFLIFDNCGLATLRISFEKLEKFRLFREEPRESFRFYFDRKQVVILPGMRAEIPIWFKTDRPGTYSENWEIRTQPALWSDDFRVILVLNAYSCFKNLQQKIDTTVKLIEIKARNLLIKNLLDDCLKTIQYKETPPKVCVYGEKELFELANFSMGRPQFIYDEKLVKELNQIYDRVKSGEEKWDFSIRSLTKLAHRKDTIIYLDNKMLELVEHILKIEKGAQEPPKKIETKVKEKKQKKKKDKKSDKKTKSSKSSTSQPVEETKPVVKPEPFEYSNQAQVWDVVRKFDSPVIINTQREKYLTCHSILSAYFGKMCHSLNELELEIGLNSTRTYPRVKNRLLPTNELPERLVYEYFEHHYIPTVPLREVYPYDAKKKPKVLRHVPSDDAEALYTIYFNKTIGEVDKKKKGKGGKEKKKGKEDKEKKKGKGDKEKKKKDKGDKHKGKDKGKKKKKVESRENIKKEISIESFNPYKEQFVYFSESEDEVVDNAGVKKRDLSKEELNDYKYKQYLIVYSSLGNAVDALVDTLESFKYVVSYPTLSEVKSQDEKH</sequence>
<reference evidence="2 3" key="2">
    <citation type="journal article" date="2010" name="Nucleic Acids Res.">
        <title>BeetleBase in 2010: revisions to provide comprehensive genomic information for Tribolium castaneum.</title>
        <authorList>
            <person name="Kim H.S."/>
            <person name="Murphy T."/>
            <person name="Xia J."/>
            <person name="Caragea D."/>
            <person name="Park Y."/>
            <person name="Beeman R.W."/>
            <person name="Lorenzen M.D."/>
            <person name="Butcher S."/>
            <person name="Manak J.R."/>
            <person name="Brown S.J."/>
        </authorList>
    </citation>
    <scope>GENOME REANNOTATION</scope>
    <source>
        <strain evidence="2 3">Georgia GA2</strain>
    </source>
</reference>
<proteinExistence type="predicted"/>